<dbReference type="InterPro" id="IPR013328">
    <property type="entry name" value="6PGD_dom2"/>
</dbReference>
<dbReference type="GO" id="GO:0051287">
    <property type="term" value="F:NAD binding"/>
    <property type="evidence" value="ECO:0007669"/>
    <property type="project" value="UniProtKB-UniRule"/>
</dbReference>
<dbReference type="PANTHER" id="PTHR11728">
    <property type="entry name" value="GLYCEROL-3-PHOSPHATE DEHYDROGENASE"/>
    <property type="match status" value="1"/>
</dbReference>
<dbReference type="Gene3D" id="3.40.50.720">
    <property type="entry name" value="NAD(P)-binding Rossmann-like Domain"/>
    <property type="match status" value="2"/>
</dbReference>
<reference evidence="10 11" key="1">
    <citation type="submission" date="2018-10" db="EMBL/GenBank/DDBJ databases">
        <title>Improved assembly of the deer mouse Peromyscus maniculatus genome.</title>
        <authorList>
            <person name="Lassance J.-M."/>
            <person name="Hoekstra H.E."/>
        </authorList>
    </citation>
    <scope>NUCLEOTIDE SEQUENCE [LARGE SCALE GENOMIC DNA]</scope>
</reference>
<feature type="domain" description="Glycerol-3-phosphate dehydrogenase NAD-dependent N-terminal" evidence="8">
    <location>
        <begin position="57"/>
        <end position="118"/>
    </location>
</feature>
<dbReference type="InterPro" id="IPR011128">
    <property type="entry name" value="G3P_DH_NAD-dep_N"/>
</dbReference>
<evidence type="ECO:0000313" key="11">
    <source>
        <dbReference type="Proteomes" id="UP000694547"/>
    </source>
</evidence>
<dbReference type="FunFam" id="1.10.1040.10:FF:000084">
    <property type="entry name" value="Glycerol-3-phosphate dehydrogenase [NAD(+)], cytoplasmic"/>
    <property type="match status" value="1"/>
</dbReference>
<dbReference type="Gene3D" id="1.10.1040.10">
    <property type="entry name" value="N-(1-d-carboxylethyl)-l-norvaline Dehydrogenase, domain 2"/>
    <property type="match status" value="1"/>
</dbReference>
<reference evidence="10" key="2">
    <citation type="submission" date="2025-08" db="UniProtKB">
        <authorList>
            <consortium name="Ensembl"/>
        </authorList>
    </citation>
    <scope>IDENTIFICATION</scope>
</reference>
<name>A0A8C8W617_PERMB</name>
<dbReference type="EC" id="1.1.1.8" evidence="7"/>
<dbReference type="PANTHER" id="PTHR11728:SF7">
    <property type="entry name" value="GLYCEROL-3-PHOSPHATE DEHYDROGENASE 1-LIKE PROTEIN"/>
    <property type="match status" value="1"/>
</dbReference>
<feature type="binding site" evidence="5">
    <location>
        <position position="245"/>
    </location>
    <ligand>
        <name>NAD(+)</name>
        <dbReference type="ChEBI" id="CHEBI:57540"/>
    </ligand>
</feature>
<dbReference type="GO" id="GO:0046168">
    <property type="term" value="P:glycerol-3-phosphate catabolic process"/>
    <property type="evidence" value="ECO:0007669"/>
    <property type="project" value="UniProtKB-UniRule"/>
</dbReference>
<comment type="catalytic activity">
    <reaction evidence="4">
        <text>sn-glycerol 3-phosphate + NAD(+) = dihydroxyacetone phosphate + NADH + H(+)</text>
        <dbReference type="Rhea" id="RHEA:11092"/>
        <dbReference type="ChEBI" id="CHEBI:15378"/>
        <dbReference type="ChEBI" id="CHEBI:57540"/>
        <dbReference type="ChEBI" id="CHEBI:57597"/>
        <dbReference type="ChEBI" id="CHEBI:57642"/>
        <dbReference type="ChEBI" id="CHEBI:57945"/>
        <dbReference type="EC" id="1.1.1.8"/>
    </reaction>
    <physiologicalReaction direction="left-to-right" evidence="4">
        <dbReference type="Rhea" id="RHEA:11093"/>
    </physiologicalReaction>
</comment>
<evidence type="ECO:0000256" key="2">
    <source>
        <dbReference type="ARBA" id="ARBA00011009"/>
    </source>
</evidence>
<dbReference type="Ensembl" id="ENSPEMT00000036111.1">
    <property type="protein sequence ID" value="ENSPEMP00000036176.1"/>
    <property type="gene ID" value="ENSPEMG00000029431.1"/>
</dbReference>
<dbReference type="GO" id="GO:0005975">
    <property type="term" value="P:carbohydrate metabolic process"/>
    <property type="evidence" value="ECO:0007669"/>
    <property type="project" value="InterPro"/>
</dbReference>
<feature type="binding site" evidence="5">
    <location>
        <position position="101"/>
    </location>
    <ligand>
        <name>NAD(+)</name>
        <dbReference type="ChEBI" id="CHEBI:57540"/>
    </ligand>
</feature>
<dbReference type="InterPro" id="IPR008927">
    <property type="entry name" value="6-PGluconate_DH-like_C_sf"/>
</dbReference>
<evidence type="ECO:0000259" key="8">
    <source>
        <dbReference type="Pfam" id="PF01210"/>
    </source>
</evidence>
<dbReference type="GO" id="GO:0141152">
    <property type="term" value="F:glycerol-3-phosphate dehydrogenase (NAD+) activity"/>
    <property type="evidence" value="ECO:0007669"/>
    <property type="project" value="UniProtKB-UniRule"/>
</dbReference>
<dbReference type="GeneTree" id="ENSGT00390000003114"/>
<evidence type="ECO:0000256" key="6">
    <source>
        <dbReference type="RuleBase" id="RU000437"/>
    </source>
</evidence>
<evidence type="ECO:0000256" key="5">
    <source>
        <dbReference type="PIRSR" id="PIRSR000114-3"/>
    </source>
</evidence>
<feature type="domain" description="Glycerol-3-phosphate dehydrogenase NAD-dependent C-terminal" evidence="9">
    <location>
        <begin position="144"/>
        <end position="284"/>
    </location>
</feature>
<dbReference type="SUPFAM" id="SSF48179">
    <property type="entry name" value="6-phosphogluconate dehydrogenase C-terminal domain-like"/>
    <property type="match status" value="1"/>
</dbReference>
<dbReference type="Proteomes" id="UP000694547">
    <property type="component" value="Chromosome 20"/>
</dbReference>
<feature type="binding site" evidence="5">
    <location>
        <position position="243"/>
    </location>
    <ligand>
        <name>NAD(+)</name>
        <dbReference type="ChEBI" id="CHEBI:57540"/>
    </ligand>
</feature>
<proteinExistence type="inferred from homology"/>
<evidence type="ECO:0000256" key="4">
    <source>
        <dbReference type="ARBA" id="ARBA00048723"/>
    </source>
</evidence>
<dbReference type="Pfam" id="PF07479">
    <property type="entry name" value="NAD_Gly3P_dh_C"/>
    <property type="match status" value="1"/>
</dbReference>
<evidence type="ECO:0000256" key="3">
    <source>
        <dbReference type="ARBA" id="ARBA00023002"/>
    </source>
</evidence>
<keyword evidence="11" id="KW-1185">Reference proteome</keyword>
<comment type="subcellular location">
    <subcellularLocation>
        <location evidence="1">Cytoplasm</location>
    </subcellularLocation>
</comment>
<keyword evidence="5 6" id="KW-0520">NAD</keyword>
<dbReference type="InterPro" id="IPR006168">
    <property type="entry name" value="G3P_DH_NAD-dep"/>
</dbReference>
<dbReference type="AlphaFoldDB" id="A0A8C8W617"/>
<organism evidence="10 11">
    <name type="scientific">Peromyscus maniculatus bairdii</name>
    <name type="common">Prairie deer mouse</name>
    <dbReference type="NCBI Taxonomy" id="230844"/>
    <lineage>
        <taxon>Eukaryota</taxon>
        <taxon>Metazoa</taxon>
        <taxon>Chordata</taxon>
        <taxon>Craniata</taxon>
        <taxon>Vertebrata</taxon>
        <taxon>Euteleostomi</taxon>
        <taxon>Mammalia</taxon>
        <taxon>Eutheria</taxon>
        <taxon>Euarchontoglires</taxon>
        <taxon>Glires</taxon>
        <taxon>Rodentia</taxon>
        <taxon>Myomorpha</taxon>
        <taxon>Muroidea</taxon>
        <taxon>Cricetidae</taxon>
        <taxon>Neotominae</taxon>
        <taxon>Peromyscus</taxon>
    </lineage>
</organism>
<keyword evidence="3 6" id="KW-0560">Oxidoreductase</keyword>
<protein>
    <recommendedName>
        <fullName evidence="7">Glycerol-3-phosphate dehydrogenase [NAD(+)]</fullName>
        <ecNumber evidence="7">1.1.1.8</ecNumber>
    </recommendedName>
</protein>
<dbReference type="InterPro" id="IPR006109">
    <property type="entry name" value="G3P_DH_NAD-dep_C"/>
</dbReference>
<sequence>SAGKSVLSIAKIIGTNVKNQQEFASTVKMWVFEEAVNGREQTDIINHDHKKRQIPSRTQTKALGITHIKGIDEGPRGLQLISDIIREKMVMNVSLVGANKASKVAAGKFCETTISSKVIQNGLLFKELLETPNFCIIVVDAADTVELCGALENIVAMGTTFCDSLHCGNNSKAAIICFGLIEMIAFTRIICKGQVSTATFLESCGLADLITTCYRGSEYKVATFARTGKTIGKLEKEVLNGQKLQGLKTSALVYCFLKKLLHNFPLFTTVYQICFEGRPTTEMLTCLQSHPAQI</sequence>
<evidence type="ECO:0000259" key="9">
    <source>
        <dbReference type="Pfam" id="PF07479"/>
    </source>
</evidence>
<accession>A0A8C8W617</accession>
<dbReference type="Pfam" id="PF01210">
    <property type="entry name" value="NAD_Gly3P_dh_N"/>
    <property type="match status" value="1"/>
</dbReference>
<dbReference type="GO" id="GO:0005829">
    <property type="term" value="C:cytosol"/>
    <property type="evidence" value="ECO:0007669"/>
    <property type="project" value="TreeGrafter"/>
</dbReference>
<comment type="similarity">
    <text evidence="2 6">Belongs to the NAD-dependent glycerol-3-phosphate dehydrogenase family.</text>
</comment>
<evidence type="ECO:0000256" key="1">
    <source>
        <dbReference type="ARBA" id="ARBA00004496"/>
    </source>
</evidence>
<evidence type="ECO:0000256" key="7">
    <source>
        <dbReference type="RuleBase" id="RU361243"/>
    </source>
</evidence>
<dbReference type="PIRSF" id="PIRSF000114">
    <property type="entry name" value="Glycerol-3-P_dh"/>
    <property type="match status" value="1"/>
</dbReference>
<dbReference type="PRINTS" id="PR00077">
    <property type="entry name" value="GPDHDRGNASE"/>
</dbReference>
<reference evidence="10" key="3">
    <citation type="submission" date="2025-09" db="UniProtKB">
        <authorList>
            <consortium name="Ensembl"/>
        </authorList>
    </citation>
    <scope>IDENTIFICATION</scope>
</reference>
<evidence type="ECO:0000313" key="10">
    <source>
        <dbReference type="Ensembl" id="ENSPEMP00000036176.1"/>
    </source>
</evidence>